<evidence type="ECO:0000313" key="1">
    <source>
        <dbReference type="EMBL" id="ESN90977.1"/>
    </source>
</evidence>
<evidence type="ECO:0000313" key="2">
    <source>
        <dbReference type="EnsemblMetazoa" id="HelroP182449"/>
    </source>
</evidence>
<dbReference type="RefSeq" id="XP_009030957.1">
    <property type="nucleotide sequence ID" value="XM_009032709.1"/>
</dbReference>
<dbReference type="AlphaFoldDB" id="T1FI76"/>
<dbReference type="InParanoid" id="T1FI76"/>
<keyword evidence="3" id="KW-1185">Reference proteome</keyword>
<dbReference type="GeneID" id="20208525"/>
<dbReference type="CTD" id="20208525"/>
<reference evidence="3" key="1">
    <citation type="submission" date="2012-12" db="EMBL/GenBank/DDBJ databases">
        <authorList>
            <person name="Hellsten U."/>
            <person name="Grimwood J."/>
            <person name="Chapman J.A."/>
            <person name="Shapiro H."/>
            <person name="Aerts A."/>
            <person name="Otillar R.P."/>
            <person name="Terry A.Y."/>
            <person name="Boore J.L."/>
            <person name="Simakov O."/>
            <person name="Marletaz F."/>
            <person name="Cho S.-J."/>
            <person name="Edsinger-Gonzales E."/>
            <person name="Havlak P."/>
            <person name="Kuo D.-H."/>
            <person name="Larsson T."/>
            <person name="Lv J."/>
            <person name="Arendt D."/>
            <person name="Savage R."/>
            <person name="Osoegawa K."/>
            <person name="de Jong P."/>
            <person name="Lindberg D.R."/>
            <person name="Seaver E.C."/>
            <person name="Weisblat D.A."/>
            <person name="Putnam N.H."/>
            <person name="Grigoriev I.V."/>
            <person name="Rokhsar D.S."/>
        </authorList>
    </citation>
    <scope>NUCLEOTIDE SEQUENCE</scope>
</reference>
<sequence length="111" mass="12970">MSFEVVVVQPSRLNQHAFITILDFVVVVGVGDEREVIYFNSLAISGNTHMEPMSNLIREEWHIFQSSTSFTIFELFHKNLRKWKHSAYVTEDIPYVILNRKLSLDFTDYGD</sequence>
<dbReference type="EnsemblMetazoa" id="HelroT182449">
    <property type="protein sequence ID" value="HelroP182449"/>
    <property type="gene ID" value="HelroG182449"/>
</dbReference>
<gene>
    <name evidence="2" type="primary">20208525</name>
    <name evidence="1" type="ORF">HELRODRAFT_182449</name>
</gene>
<dbReference type="EMBL" id="KB097736">
    <property type="protein sequence ID" value="ESN90977.1"/>
    <property type="molecule type" value="Genomic_DNA"/>
</dbReference>
<dbReference type="EMBL" id="AMQM01008205">
    <property type="status" value="NOT_ANNOTATED_CDS"/>
    <property type="molecule type" value="Genomic_DNA"/>
</dbReference>
<dbReference type="HOGENOM" id="CLU_2161090_0_0_1"/>
<proteinExistence type="predicted"/>
<reference evidence="2" key="3">
    <citation type="submission" date="2015-06" db="UniProtKB">
        <authorList>
            <consortium name="EnsemblMetazoa"/>
        </authorList>
    </citation>
    <scope>IDENTIFICATION</scope>
</reference>
<reference evidence="1 3" key="2">
    <citation type="journal article" date="2013" name="Nature">
        <title>Insights into bilaterian evolution from three spiralian genomes.</title>
        <authorList>
            <person name="Simakov O."/>
            <person name="Marletaz F."/>
            <person name="Cho S.J."/>
            <person name="Edsinger-Gonzales E."/>
            <person name="Havlak P."/>
            <person name="Hellsten U."/>
            <person name="Kuo D.H."/>
            <person name="Larsson T."/>
            <person name="Lv J."/>
            <person name="Arendt D."/>
            <person name="Savage R."/>
            <person name="Osoegawa K."/>
            <person name="de Jong P."/>
            <person name="Grimwood J."/>
            <person name="Chapman J.A."/>
            <person name="Shapiro H."/>
            <person name="Aerts A."/>
            <person name="Otillar R.P."/>
            <person name="Terry A.Y."/>
            <person name="Boore J.L."/>
            <person name="Grigoriev I.V."/>
            <person name="Lindberg D.R."/>
            <person name="Seaver E.C."/>
            <person name="Weisblat D.A."/>
            <person name="Putnam N.H."/>
            <person name="Rokhsar D.S."/>
        </authorList>
    </citation>
    <scope>NUCLEOTIDE SEQUENCE</scope>
</reference>
<organism evidence="2 3">
    <name type="scientific">Helobdella robusta</name>
    <name type="common">Californian leech</name>
    <dbReference type="NCBI Taxonomy" id="6412"/>
    <lineage>
        <taxon>Eukaryota</taxon>
        <taxon>Metazoa</taxon>
        <taxon>Spiralia</taxon>
        <taxon>Lophotrochozoa</taxon>
        <taxon>Annelida</taxon>
        <taxon>Clitellata</taxon>
        <taxon>Hirudinea</taxon>
        <taxon>Rhynchobdellida</taxon>
        <taxon>Glossiphoniidae</taxon>
        <taxon>Helobdella</taxon>
    </lineage>
</organism>
<protein>
    <submittedName>
        <fullName evidence="1 2">Uncharacterized protein</fullName>
    </submittedName>
</protein>
<dbReference type="Proteomes" id="UP000015101">
    <property type="component" value="Unassembled WGS sequence"/>
</dbReference>
<name>T1FI76_HELRO</name>
<evidence type="ECO:0000313" key="3">
    <source>
        <dbReference type="Proteomes" id="UP000015101"/>
    </source>
</evidence>
<accession>T1FI76</accession>
<dbReference type="KEGG" id="hro:HELRODRAFT_182449"/>